<name>A0A975G8P9_9BACT</name>
<dbReference type="InterPro" id="IPR025324">
    <property type="entry name" value="DUF4230"/>
</dbReference>
<accession>A0A975G8P9</accession>
<keyword evidence="2" id="KW-1185">Reference proteome</keyword>
<organism evidence="1 2">
    <name type="scientific">Luteolibacter ambystomatis</name>
    <dbReference type="NCBI Taxonomy" id="2824561"/>
    <lineage>
        <taxon>Bacteria</taxon>
        <taxon>Pseudomonadati</taxon>
        <taxon>Verrucomicrobiota</taxon>
        <taxon>Verrucomicrobiia</taxon>
        <taxon>Verrucomicrobiales</taxon>
        <taxon>Verrucomicrobiaceae</taxon>
        <taxon>Luteolibacter</taxon>
    </lineage>
</organism>
<dbReference type="EMBL" id="CP073100">
    <property type="protein sequence ID" value="QUE50872.1"/>
    <property type="molecule type" value="Genomic_DNA"/>
</dbReference>
<proteinExistence type="predicted"/>
<reference evidence="1" key="1">
    <citation type="submission" date="2021-04" db="EMBL/GenBank/DDBJ databases">
        <title>Luteolibacter sp. 32A isolated from the skin of an Anderson's salamander (Ambystoma andersonii).</title>
        <authorList>
            <person name="Spergser J."/>
            <person name="Busse H.-J."/>
        </authorList>
    </citation>
    <scope>NUCLEOTIDE SEQUENCE</scope>
    <source>
        <strain evidence="1">32A</strain>
    </source>
</reference>
<dbReference type="Pfam" id="PF14014">
    <property type="entry name" value="DUF4230"/>
    <property type="match status" value="1"/>
</dbReference>
<protein>
    <submittedName>
        <fullName evidence="1">DUF4230 domain-containing protein</fullName>
    </submittedName>
</protein>
<evidence type="ECO:0000313" key="1">
    <source>
        <dbReference type="EMBL" id="QUE50872.1"/>
    </source>
</evidence>
<dbReference type="AlphaFoldDB" id="A0A975G8P9"/>
<sequence>MPHRVEMWRTLRWLGIAAVLTVALYLFVLRPFERAAAGASATLEHSLDKVLAAVTNSNTRVVEGRAEIAETSEITELSLLEMRMSATRSFEKEDFMLKYFPLGTKKVILRGHYRVKAGYKLKPGVSLRIEKGEPVASFPRAEILSVELIDFDVLNEENGWLNKVTPVDRAAVLRELREQMRQEAERSGILETAESTLKTRLRDLLGTDSVRVERQER</sequence>
<gene>
    <name evidence="1" type="ORF">KBB96_18675</name>
</gene>
<evidence type="ECO:0000313" key="2">
    <source>
        <dbReference type="Proteomes" id="UP000676169"/>
    </source>
</evidence>
<dbReference type="RefSeq" id="WP_211631011.1">
    <property type="nucleotide sequence ID" value="NZ_CP073100.1"/>
</dbReference>
<dbReference type="KEGG" id="lamb:KBB96_18675"/>
<dbReference type="Proteomes" id="UP000676169">
    <property type="component" value="Chromosome"/>
</dbReference>